<dbReference type="Proteomes" id="UP000199310">
    <property type="component" value="Unassembled WGS sequence"/>
</dbReference>
<protein>
    <submittedName>
        <fullName evidence="1">Uncharacterized protein</fullName>
    </submittedName>
</protein>
<name>A0A1I0RDY5_9BACT</name>
<proteinExistence type="predicted"/>
<gene>
    <name evidence="1" type="ORF">SAMN04488122_2697</name>
</gene>
<evidence type="ECO:0000313" key="1">
    <source>
        <dbReference type="EMBL" id="SEW39068.1"/>
    </source>
</evidence>
<keyword evidence="2" id="KW-1185">Reference proteome</keyword>
<evidence type="ECO:0000313" key="2">
    <source>
        <dbReference type="Proteomes" id="UP000199310"/>
    </source>
</evidence>
<dbReference type="RefSeq" id="WP_089895468.1">
    <property type="nucleotide sequence ID" value="NZ_FOJG01000001.1"/>
</dbReference>
<organism evidence="1 2">
    <name type="scientific">Chitinophaga arvensicola</name>
    <dbReference type="NCBI Taxonomy" id="29529"/>
    <lineage>
        <taxon>Bacteria</taxon>
        <taxon>Pseudomonadati</taxon>
        <taxon>Bacteroidota</taxon>
        <taxon>Chitinophagia</taxon>
        <taxon>Chitinophagales</taxon>
        <taxon>Chitinophagaceae</taxon>
        <taxon>Chitinophaga</taxon>
    </lineage>
</organism>
<dbReference type="AlphaFoldDB" id="A0A1I0RDY5"/>
<dbReference type="STRING" id="29529.SAMN04488122_2697"/>
<reference evidence="2" key="1">
    <citation type="submission" date="2016-10" db="EMBL/GenBank/DDBJ databases">
        <authorList>
            <person name="Varghese N."/>
            <person name="Submissions S."/>
        </authorList>
    </citation>
    <scope>NUCLEOTIDE SEQUENCE [LARGE SCALE GENOMIC DNA]</scope>
    <source>
        <strain evidence="2">DSM 3695</strain>
    </source>
</reference>
<dbReference type="OrthoDB" id="1036397at2"/>
<sequence length="72" mass="7950">MPHILIFKTNIATAEDRSKVAPLLNGQPFIEQWTVDIEDVDCVLRVVTAEPAPQPIIALVNAGSYECTELED</sequence>
<accession>A0A1I0RDY5</accession>
<dbReference type="EMBL" id="FOJG01000001">
    <property type="protein sequence ID" value="SEW39068.1"/>
    <property type="molecule type" value="Genomic_DNA"/>
</dbReference>